<keyword evidence="2" id="KW-1185">Reference proteome</keyword>
<gene>
    <name evidence="1" type="ORF">K1T71_009118</name>
</gene>
<name>A0ACC1CTP0_9NEOP</name>
<organism evidence="1 2">
    <name type="scientific">Dendrolimus kikuchii</name>
    <dbReference type="NCBI Taxonomy" id="765133"/>
    <lineage>
        <taxon>Eukaryota</taxon>
        <taxon>Metazoa</taxon>
        <taxon>Ecdysozoa</taxon>
        <taxon>Arthropoda</taxon>
        <taxon>Hexapoda</taxon>
        <taxon>Insecta</taxon>
        <taxon>Pterygota</taxon>
        <taxon>Neoptera</taxon>
        <taxon>Endopterygota</taxon>
        <taxon>Lepidoptera</taxon>
        <taxon>Glossata</taxon>
        <taxon>Ditrysia</taxon>
        <taxon>Bombycoidea</taxon>
        <taxon>Lasiocampidae</taxon>
        <taxon>Dendrolimus</taxon>
    </lineage>
</organism>
<protein>
    <submittedName>
        <fullName evidence="1">Uncharacterized protein</fullName>
    </submittedName>
</protein>
<evidence type="ECO:0000313" key="2">
    <source>
        <dbReference type="Proteomes" id="UP000824533"/>
    </source>
</evidence>
<reference evidence="1 2" key="1">
    <citation type="journal article" date="2021" name="Front. Genet.">
        <title>Chromosome-Level Genome Assembly Reveals Significant Gene Expansion in the Toll and IMD Signaling Pathways of Dendrolimus kikuchii.</title>
        <authorList>
            <person name="Zhou J."/>
            <person name="Wu P."/>
            <person name="Xiong Z."/>
            <person name="Liu N."/>
            <person name="Zhao N."/>
            <person name="Ji M."/>
            <person name="Qiu Y."/>
            <person name="Yang B."/>
        </authorList>
    </citation>
    <scope>NUCLEOTIDE SEQUENCE [LARGE SCALE GENOMIC DNA]</scope>
    <source>
        <strain evidence="1">Ann1</strain>
    </source>
</reference>
<sequence length="1021" mass="115219">MIIFLYYNYIGEKHYTKAMDPNIYALVLDTLNRATSQDTEVLKPAEKKLQEWEIEPGFYSVLLDVLSNHSIDINVRWLAVMCFKNGVDRYWRRNAPNAITDEEKQKLRQGLLTTSIFSEPVAQIATQQAVLISKIARFDCPASWPNLVPELLGALKAPQPLVQHRSLLIFHHVVKALASKRLLVDRKTFQELTNTVYSFILNLWHENTEIFLRNIQEGAATELITEHLEKALLCLRILRKLTVFGFKKAHESQDAVAFLNVVFDRAKTSLECRKLLKGRGIYPLELCEKFIIHLTKVALGVLSFHPFSYVPLIRPSLEFAIYYCFTEQGMALIYERFTIQCLNIVKGILQCVEYKIPKEVDQIKEPLSVQAHQAKMAVLDTNTVCHMCRHLVTHYFPLNADDLALWDAEPESFATDEAGESWKYTLRPCTEALFMELFQFRVILAPELVRMLASLQETQIAPDDLPAILKKDAIYNAVGLAAFDLYDDVAFDEWFTNVLSQELKIKDNNYRIIRRRVCQLIGQWCGVRASQSLRPAIYAALLEPLSRADEDAAVKLAAAEALRSTIDDFNFDVEQFAPYAPHAIAALYELLVESEECDTKMHVLHVVSYVMERMGSLASRGDPTHALFAYLPQLWEHAAHAHHNMLRAAALSAVVHLLKALGECSPNIRPWILSVVNESTKLTEPAHVYLLEDALELWLAILETSQAADPATLQLADNLFPILEQSSEYLKIVVYIMQAYTLLCPEEFLSGAGGKCMALLEDMLSDMRTEGVITVLKMAEICISVQFPERNLFLGVKVIWPILIRVIHFLLEGDDLPMVLSVQLCLVSRVILLSTDLFYKAVQEASVGLVEYDSDPAKVLNRVLHVWTEKMNLVTQVERWKVVGLGLAALLTTQNATVLQRFSAILLNLTEVLNDVMRTEENGAYVDGLLAPPGSRPASPLEGLGGAARWGGVGANASPSPHEVRRKRLALHHPAHSIDLRAVTHHQLETLKSQVGAETFERLLQSTDAETLKQIREYIPL</sequence>
<accession>A0ACC1CTP0</accession>
<dbReference type="Proteomes" id="UP000824533">
    <property type="component" value="Linkage Group LG16"/>
</dbReference>
<evidence type="ECO:0000313" key="1">
    <source>
        <dbReference type="EMBL" id="KAJ0174977.1"/>
    </source>
</evidence>
<comment type="caution">
    <text evidence="1">The sequence shown here is derived from an EMBL/GenBank/DDBJ whole genome shotgun (WGS) entry which is preliminary data.</text>
</comment>
<dbReference type="EMBL" id="CM034402">
    <property type="protein sequence ID" value="KAJ0174977.1"/>
    <property type="molecule type" value="Genomic_DNA"/>
</dbReference>
<proteinExistence type="predicted"/>